<evidence type="ECO:0000313" key="2">
    <source>
        <dbReference type="EMBL" id="MCW1925845.1"/>
    </source>
</evidence>
<comment type="caution">
    <text evidence="2">The sequence shown here is derived from an EMBL/GenBank/DDBJ whole genome shotgun (WGS) entry which is preliminary data.</text>
</comment>
<gene>
    <name evidence="2" type="ORF">OKA05_25020</name>
</gene>
<sequence length="208" mass="21400">MLCWLLLAIMGIPAAWKLVSAGDGKSKAAADSLAEAASSPAASSAANGSPDKSSRAAVDFAAKAKSMLELRPGELGILPIPADFLGDLPDGPAPLQSGPQLRGMIHKAQAQKYLERALREDTPVQVKVGAAGDGLGWKDQKLDLTARLNNPDVAFPELFVETSAEGVSTKISMQVSCGTCAVVSYPSGESVLIVVGGGFPVGGLTREK</sequence>
<dbReference type="EMBL" id="JAPDDT010000018">
    <property type="protein sequence ID" value="MCW1925845.1"/>
    <property type="molecule type" value="Genomic_DNA"/>
</dbReference>
<evidence type="ECO:0000256" key="1">
    <source>
        <dbReference type="SAM" id="SignalP"/>
    </source>
</evidence>
<feature type="signal peptide" evidence="1">
    <location>
        <begin position="1"/>
        <end position="21"/>
    </location>
</feature>
<dbReference type="Proteomes" id="UP001320876">
    <property type="component" value="Unassembled WGS sequence"/>
</dbReference>
<dbReference type="RefSeq" id="WP_264489952.1">
    <property type="nucleotide sequence ID" value="NZ_JAPDDT010000018.1"/>
</dbReference>
<accession>A0ABT3GQR7</accession>
<protein>
    <submittedName>
        <fullName evidence="2">Uncharacterized protein</fullName>
    </submittedName>
</protein>
<reference evidence="2 3" key="1">
    <citation type="submission" date="2022-10" db="EMBL/GenBank/DDBJ databases">
        <title>Luteolibacter arcticus strain CCTCC AB 2014275, whole genome shotgun sequencing project.</title>
        <authorList>
            <person name="Zhao G."/>
            <person name="Shen L."/>
        </authorList>
    </citation>
    <scope>NUCLEOTIDE SEQUENCE [LARGE SCALE GENOMIC DNA]</scope>
    <source>
        <strain evidence="2 3">CCTCC AB 2014275</strain>
    </source>
</reference>
<evidence type="ECO:0000313" key="3">
    <source>
        <dbReference type="Proteomes" id="UP001320876"/>
    </source>
</evidence>
<organism evidence="2 3">
    <name type="scientific">Luteolibacter arcticus</name>
    <dbReference type="NCBI Taxonomy" id="1581411"/>
    <lineage>
        <taxon>Bacteria</taxon>
        <taxon>Pseudomonadati</taxon>
        <taxon>Verrucomicrobiota</taxon>
        <taxon>Verrucomicrobiia</taxon>
        <taxon>Verrucomicrobiales</taxon>
        <taxon>Verrucomicrobiaceae</taxon>
        <taxon>Luteolibacter</taxon>
    </lineage>
</organism>
<feature type="chain" id="PRO_5046861615" evidence="1">
    <location>
        <begin position="22"/>
        <end position="208"/>
    </location>
</feature>
<keyword evidence="3" id="KW-1185">Reference proteome</keyword>
<name>A0ABT3GQR7_9BACT</name>
<keyword evidence="1" id="KW-0732">Signal</keyword>
<proteinExistence type="predicted"/>